<dbReference type="EMBL" id="FNKX01000004">
    <property type="protein sequence ID" value="SDR60883.1"/>
    <property type="molecule type" value="Genomic_DNA"/>
</dbReference>
<dbReference type="AlphaFoldDB" id="A0A1H1KF22"/>
<evidence type="ECO:0000313" key="3">
    <source>
        <dbReference type="EMBL" id="SDR60883.1"/>
    </source>
</evidence>
<gene>
    <name evidence="3" type="ORF">SAMN05445850_7421</name>
</gene>
<sequence length="101" mass="10544">MRIRAIFTAIMIGTVVCLTSSGASAQDAISASSPASTKQAQKQAQKQARKQARAKNKAEIKQLQKNGFDPADGEAGYPQNIQRAERRSQASGAGAASAPAK</sequence>
<evidence type="ECO:0000256" key="1">
    <source>
        <dbReference type="SAM" id="MobiDB-lite"/>
    </source>
</evidence>
<dbReference type="RefSeq" id="WP_090812010.1">
    <property type="nucleotide sequence ID" value="NZ_FNKX01000004.1"/>
</dbReference>
<dbReference type="InterPro" id="IPR025421">
    <property type="entry name" value="DUF4148"/>
</dbReference>
<evidence type="ECO:0008006" key="5">
    <source>
        <dbReference type="Google" id="ProtNLM"/>
    </source>
</evidence>
<feature type="signal peptide" evidence="2">
    <location>
        <begin position="1"/>
        <end position="25"/>
    </location>
</feature>
<organism evidence="3 4">
    <name type="scientific">Paraburkholderia tuberum</name>
    <dbReference type="NCBI Taxonomy" id="157910"/>
    <lineage>
        <taxon>Bacteria</taxon>
        <taxon>Pseudomonadati</taxon>
        <taxon>Pseudomonadota</taxon>
        <taxon>Betaproteobacteria</taxon>
        <taxon>Burkholderiales</taxon>
        <taxon>Burkholderiaceae</taxon>
        <taxon>Paraburkholderia</taxon>
    </lineage>
</organism>
<feature type="compositionally biased region" description="Low complexity" evidence="1">
    <location>
        <begin position="89"/>
        <end position="101"/>
    </location>
</feature>
<evidence type="ECO:0000256" key="2">
    <source>
        <dbReference type="SAM" id="SignalP"/>
    </source>
</evidence>
<name>A0A1H1KF22_9BURK</name>
<protein>
    <recommendedName>
        <fullName evidence="5">DUF4148 domain-containing protein</fullName>
    </recommendedName>
</protein>
<dbReference type="Pfam" id="PF13663">
    <property type="entry name" value="DUF4148"/>
    <property type="match status" value="1"/>
</dbReference>
<dbReference type="Proteomes" id="UP000199365">
    <property type="component" value="Unassembled WGS sequence"/>
</dbReference>
<feature type="region of interest" description="Disordered" evidence="1">
    <location>
        <begin position="27"/>
        <end position="101"/>
    </location>
</feature>
<dbReference type="STRING" id="157910.SAMN05445850_7421"/>
<proteinExistence type="predicted"/>
<accession>A0A1H1KF22</accession>
<reference evidence="4" key="1">
    <citation type="submission" date="2016-10" db="EMBL/GenBank/DDBJ databases">
        <authorList>
            <person name="Varghese N."/>
            <person name="Submissions S."/>
        </authorList>
    </citation>
    <scope>NUCLEOTIDE SEQUENCE [LARGE SCALE GENOMIC DNA]</scope>
    <source>
        <strain evidence="4">DUS833</strain>
    </source>
</reference>
<keyword evidence="2" id="KW-0732">Signal</keyword>
<feature type="compositionally biased region" description="Polar residues" evidence="1">
    <location>
        <begin position="27"/>
        <end position="37"/>
    </location>
</feature>
<evidence type="ECO:0000313" key="4">
    <source>
        <dbReference type="Proteomes" id="UP000199365"/>
    </source>
</evidence>
<keyword evidence="4" id="KW-1185">Reference proteome</keyword>
<feature type="chain" id="PRO_5011621605" description="DUF4148 domain-containing protein" evidence="2">
    <location>
        <begin position="26"/>
        <end position="101"/>
    </location>
</feature>